<evidence type="ECO:0000313" key="4">
    <source>
        <dbReference type="Proteomes" id="UP001189429"/>
    </source>
</evidence>
<dbReference type="CDD" id="cd20071">
    <property type="entry name" value="SET_SMYD"/>
    <property type="match status" value="1"/>
</dbReference>
<feature type="domain" description="SET" evidence="2">
    <location>
        <begin position="42"/>
        <end position="131"/>
    </location>
</feature>
<dbReference type="Proteomes" id="UP001189429">
    <property type="component" value="Unassembled WGS sequence"/>
</dbReference>
<dbReference type="EMBL" id="CAUYUJ010018751">
    <property type="protein sequence ID" value="CAK0886058.1"/>
    <property type="molecule type" value="Genomic_DNA"/>
</dbReference>
<sequence>MLLRRHEARSPGGARPQQPLGGLCAGPRHWRQLPGTRTGLAERCASVQGVLRQGRQLGRFSLAPTDEEVVEADLRRIGSSVKKGSLAVPASLSLLNHSCCPNAEVLFDGPEVILRCLLPLAEGDEVCVSYVDELEDVLARRYSLLEHQGFRCLCPRCQANFCGVGGAALGGWRCTCGAALRDDAIVCGGCGHEVAPSHRLERERRHCSALRHAEQAARCARAAASPASEGQDGLARAAALLEGALAEERALRPAGSVWLVRLQGALCRVLSRLGGAGGAAAAAAADLCALRSAQRRVLAEEAAGWPPAAAPAPEEAAWARRLVAALRLHEAPGASGGRKRRVGPPQDSAGEERYKANSSSIGDPCPRDGGYVVWDAGRRPLCGLLLSYGVDTNVDFELELAEGGARVFLYDHTVPGPPRQHPNFTFVREALAGRDVPGVAGTLASHAAGAGACAGGATAEVMLKVDVEGAEFEAILATSPEVLGRFSQICMELHWLGRPSRGGSFQTKALALERLAERFVLLHAHGNSYGDVVELAGCPVPDVLEVLFVNRRAFGGAEPPRPSSGGIPDEALDVNNCAFVPDICLAGPPFGADLPPPGGAAA</sequence>
<dbReference type="InterPro" id="IPR001214">
    <property type="entry name" value="SET_dom"/>
</dbReference>
<evidence type="ECO:0000256" key="1">
    <source>
        <dbReference type="SAM" id="MobiDB-lite"/>
    </source>
</evidence>
<dbReference type="PROSITE" id="PS50280">
    <property type="entry name" value="SET"/>
    <property type="match status" value="1"/>
</dbReference>
<evidence type="ECO:0000259" key="2">
    <source>
        <dbReference type="PROSITE" id="PS50280"/>
    </source>
</evidence>
<dbReference type="Gene3D" id="2.170.270.10">
    <property type="entry name" value="SET domain"/>
    <property type="match status" value="1"/>
</dbReference>
<accession>A0ABN9WM16</accession>
<dbReference type="InterPro" id="IPR050869">
    <property type="entry name" value="H3K4_H4K5_MeTrfase"/>
</dbReference>
<name>A0ABN9WM16_9DINO</name>
<dbReference type="PANTHER" id="PTHR12197">
    <property type="entry name" value="HISTONE-LYSINE N-METHYLTRANSFERASE SMYD"/>
    <property type="match status" value="1"/>
</dbReference>
<gene>
    <name evidence="3" type="ORF">PCOR1329_LOCUS67503</name>
</gene>
<feature type="region of interest" description="Disordered" evidence="1">
    <location>
        <begin position="333"/>
        <end position="361"/>
    </location>
</feature>
<keyword evidence="4" id="KW-1185">Reference proteome</keyword>
<evidence type="ECO:0000313" key="3">
    <source>
        <dbReference type="EMBL" id="CAK0886058.1"/>
    </source>
</evidence>
<dbReference type="PANTHER" id="PTHR12197:SF251">
    <property type="entry name" value="EG:BACR7C10.4 PROTEIN"/>
    <property type="match status" value="1"/>
</dbReference>
<dbReference type="InterPro" id="IPR046341">
    <property type="entry name" value="SET_dom_sf"/>
</dbReference>
<comment type="caution">
    <text evidence="3">The sequence shown here is derived from an EMBL/GenBank/DDBJ whole genome shotgun (WGS) entry which is preliminary data.</text>
</comment>
<reference evidence="3" key="1">
    <citation type="submission" date="2023-10" db="EMBL/GenBank/DDBJ databases">
        <authorList>
            <person name="Chen Y."/>
            <person name="Shah S."/>
            <person name="Dougan E. K."/>
            <person name="Thang M."/>
            <person name="Chan C."/>
        </authorList>
    </citation>
    <scope>NUCLEOTIDE SEQUENCE [LARGE SCALE GENOMIC DNA]</scope>
</reference>
<proteinExistence type="predicted"/>
<feature type="region of interest" description="Disordered" evidence="1">
    <location>
        <begin position="1"/>
        <end position="22"/>
    </location>
</feature>
<organism evidence="3 4">
    <name type="scientific">Prorocentrum cordatum</name>
    <dbReference type="NCBI Taxonomy" id="2364126"/>
    <lineage>
        <taxon>Eukaryota</taxon>
        <taxon>Sar</taxon>
        <taxon>Alveolata</taxon>
        <taxon>Dinophyceae</taxon>
        <taxon>Prorocentrales</taxon>
        <taxon>Prorocentraceae</taxon>
        <taxon>Prorocentrum</taxon>
    </lineage>
</organism>
<dbReference type="SUPFAM" id="SSF82199">
    <property type="entry name" value="SET domain"/>
    <property type="match status" value="1"/>
</dbReference>
<protein>
    <recommendedName>
        <fullName evidence="2">SET domain-containing protein</fullName>
    </recommendedName>
</protein>